<dbReference type="Proteomes" id="UP001500238">
    <property type="component" value="Unassembled WGS sequence"/>
</dbReference>
<gene>
    <name evidence="1" type="ORF">GCM10009102_29170</name>
</gene>
<name>A0ABN1HZ68_9SPHN</name>
<proteinExistence type="predicted"/>
<evidence type="ECO:0000313" key="1">
    <source>
        <dbReference type="EMBL" id="GAA0675160.1"/>
    </source>
</evidence>
<dbReference type="EMBL" id="BAAAES010000011">
    <property type="protein sequence ID" value="GAA0675160.1"/>
    <property type="molecule type" value="Genomic_DNA"/>
</dbReference>
<protein>
    <submittedName>
        <fullName evidence="1">Uncharacterized protein</fullName>
    </submittedName>
</protein>
<accession>A0ABN1HZ68</accession>
<organism evidence="1 2">
    <name type="scientific">Sphingomonas insulae</name>
    <dbReference type="NCBI Taxonomy" id="424800"/>
    <lineage>
        <taxon>Bacteria</taxon>
        <taxon>Pseudomonadati</taxon>
        <taxon>Pseudomonadota</taxon>
        <taxon>Alphaproteobacteria</taxon>
        <taxon>Sphingomonadales</taxon>
        <taxon>Sphingomonadaceae</taxon>
        <taxon>Sphingomonas</taxon>
    </lineage>
</organism>
<evidence type="ECO:0000313" key="2">
    <source>
        <dbReference type="Proteomes" id="UP001500238"/>
    </source>
</evidence>
<reference evidence="1 2" key="1">
    <citation type="journal article" date="2019" name="Int. J. Syst. Evol. Microbiol.">
        <title>The Global Catalogue of Microorganisms (GCM) 10K type strain sequencing project: providing services to taxonomists for standard genome sequencing and annotation.</title>
        <authorList>
            <consortium name="The Broad Institute Genomics Platform"/>
            <consortium name="The Broad Institute Genome Sequencing Center for Infectious Disease"/>
            <person name="Wu L."/>
            <person name="Ma J."/>
        </authorList>
    </citation>
    <scope>NUCLEOTIDE SEQUENCE [LARGE SCALE GENOMIC DNA]</scope>
    <source>
        <strain evidence="1 2">JCM 14603</strain>
    </source>
</reference>
<comment type="caution">
    <text evidence="1">The sequence shown here is derived from an EMBL/GenBank/DDBJ whole genome shotgun (WGS) entry which is preliminary data.</text>
</comment>
<sequence>MLLLDTGTSRITFVNLPGRPVRALQSDRFSYFFPYPLGGGDGRAEIGRYDSALGIRRVAGEKRPAMSMRGDCKSVAVGAKL</sequence>
<dbReference type="RefSeq" id="WP_163956673.1">
    <property type="nucleotide sequence ID" value="NZ_BAAAES010000011.1"/>
</dbReference>
<keyword evidence="2" id="KW-1185">Reference proteome</keyword>